<protein>
    <submittedName>
        <fullName evidence="1">Uncharacterized protein YjbI with pentapeptide repeats</fullName>
    </submittedName>
</protein>
<dbReference type="InterPro" id="IPR001646">
    <property type="entry name" value="5peptide_repeat"/>
</dbReference>
<organism evidence="1 2">
    <name type="scientific">Catenuloplanes atrovinosus</name>
    <dbReference type="NCBI Taxonomy" id="137266"/>
    <lineage>
        <taxon>Bacteria</taxon>
        <taxon>Bacillati</taxon>
        <taxon>Actinomycetota</taxon>
        <taxon>Actinomycetes</taxon>
        <taxon>Micromonosporales</taxon>
        <taxon>Micromonosporaceae</taxon>
        <taxon>Catenuloplanes</taxon>
    </lineage>
</organism>
<evidence type="ECO:0000313" key="1">
    <source>
        <dbReference type="EMBL" id="MDR7274438.1"/>
    </source>
</evidence>
<dbReference type="RefSeq" id="WP_310364156.1">
    <property type="nucleotide sequence ID" value="NZ_JAVDYB010000001.1"/>
</dbReference>
<reference evidence="1" key="1">
    <citation type="submission" date="2023-07" db="EMBL/GenBank/DDBJ databases">
        <title>Sequencing the genomes of 1000 actinobacteria strains.</title>
        <authorList>
            <person name="Klenk H.-P."/>
        </authorList>
    </citation>
    <scope>NUCLEOTIDE SEQUENCE</scope>
    <source>
        <strain evidence="1">DSM 44707</strain>
    </source>
</reference>
<dbReference type="Pfam" id="PF13576">
    <property type="entry name" value="Pentapeptide_3"/>
    <property type="match status" value="2"/>
</dbReference>
<keyword evidence="2" id="KW-1185">Reference proteome</keyword>
<comment type="caution">
    <text evidence="1">The sequence shown here is derived from an EMBL/GenBank/DDBJ whole genome shotgun (WGS) entry which is preliminary data.</text>
</comment>
<dbReference type="Gene3D" id="2.160.20.80">
    <property type="entry name" value="E3 ubiquitin-protein ligase SopA"/>
    <property type="match status" value="1"/>
</dbReference>
<dbReference type="EMBL" id="JAVDYB010000001">
    <property type="protein sequence ID" value="MDR7274438.1"/>
    <property type="molecule type" value="Genomic_DNA"/>
</dbReference>
<proteinExistence type="predicted"/>
<dbReference type="SUPFAM" id="SSF141571">
    <property type="entry name" value="Pentapeptide repeat-like"/>
    <property type="match status" value="2"/>
</dbReference>
<sequence>MNARQSEADALCAARDLVALTALLRAPGEALDVDLRGATLPELDWSGCRFGAARFDDARFTGAARFDGAEFTRDAVFARAVFDGPATYRRALFGAEAVFGRVRFRGPAEFDGAVFGGAAWFGRGEDTLWEDDDEGWAYVERARQQPWDEPLEADPHWPVAVLIEDYQDWEEGGVGASFRGPASFRDARFRDAAWFYNARYAAGADFRGAEFGARVHLDHPATALAGASWPGADAAVAYWPLGWTVTDDGALVEDPGTSALAAADFGDVADHGLRQRVIDALCARLREPAGPDVATRRLVQAALADRLREWPGLVVNLCGAVLFDVDLTGCRAAYADVSGAQFHGTARISGALFDRIATDLGGAHGRAVFHGAHV</sequence>
<evidence type="ECO:0000313" key="2">
    <source>
        <dbReference type="Proteomes" id="UP001183643"/>
    </source>
</evidence>
<dbReference type="Proteomes" id="UP001183643">
    <property type="component" value="Unassembled WGS sequence"/>
</dbReference>
<name>A0AAE4C7Z3_9ACTN</name>
<accession>A0AAE4C7Z3</accession>
<gene>
    <name evidence="1" type="ORF">J2S41_001216</name>
</gene>
<dbReference type="AlphaFoldDB" id="A0AAE4C7Z3"/>